<evidence type="ECO:0000313" key="2">
    <source>
        <dbReference type="EMBL" id="BBK21565.1"/>
    </source>
</evidence>
<proteinExistence type="predicted"/>
<reference evidence="3" key="1">
    <citation type="submission" date="2019-05" db="EMBL/GenBank/DDBJ databases">
        <title>Complete genome sequencing of Absiella argi strain JCM 30884.</title>
        <authorList>
            <person name="Sakamoto M."/>
            <person name="Murakami T."/>
            <person name="Mori H."/>
        </authorList>
    </citation>
    <scope>NUCLEOTIDE SEQUENCE [LARGE SCALE GENOMIC DNA]</scope>
    <source>
        <strain evidence="3">JCM 30884</strain>
    </source>
</reference>
<sequence length="72" mass="8714">MKIRKKICLDSHKCAYIVILWIDYIDKLEILGVSHKVPMSVEFEKVLYLWLLRLVQYKNIILLFLSYIELKE</sequence>
<evidence type="ECO:0000313" key="3">
    <source>
        <dbReference type="Proteomes" id="UP000464754"/>
    </source>
</evidence>
<feature type="transmembrane region" description="Helical" evidence="1">
    <location>
        <begin position="46"/>
        <end position="68"/>
    </location>
</feature>
<gene>
    <name evidence="2" type="ORF">Aargi30884_04680</name>
</gene>
<name>A0A6N4TGJ6_9FIRM</name>
<accession>A0A6N4TGJ6</accession>
<dbReference type="EMBL" id="AP019695">
    <property type="protein sequence ID" value="BBK21565.1"/>
    <property type="molecule type" value="Genomic_DNA"/>
</dbReference>
<keyword evidence="1" id="KW-0472">Membrane</keyword>
<protein>
    <submittedName>
        <fullName evidence="2">Uncharacterized protein</fullName>
    </submittedName>
</protein>
<dbReference type="KEGG" id="aarg:Aargi30884_04680"/>
<keyword evidence="1" id="KW-1133">Transmembrane helix</keyword>
<evidence type="ECO:0000256" key="1">
    <source>
        <dbReference type="SAM" id="Phobius"/>
    </source>
</evidence>
<dbReference type="AlphaFoldDB" id="A0A6N4TGJ6"/>
<dbReference type="Proteomes" id="UP000464754">
    <property type="component" value="Chromosome"/>
</dbReference>
<organism evidence="2 3">
    <name type="scientific">Amedibacterium intestinale</name>
    <dbReference type="NCBI Taxonomy" id="2583452"/>
    <lineage>
        <taxon>Bacteria</taxon>
        <taxon>Bacillati</taxon>
        <taxon>Bacillota</taxon>
        <taxon>Erysipelotrichia</taxon>
        <taxon>Erysipelotrichales</taxon>
        <taxon>Erysipelotrichaceae</taxon>
        <taxon>Amedibacterium</taxon>
    </lineage>
</organism>
<keyword evidence="1" id="KW-0812">Transmembrane</keyword>
<keyword evidence="3" id="KW-1185">Reference proteome</keyword>